<evidence type="ECO:0000256" key="1">
    <source>
        <dbReference type="ARBA" id="ARBA00001946"/>
    </source>
</evidence>
<dbReference type="SUPFAM" id="SSF55073">
    <property type="entry name" value="Nucleotide cyclase"/>
    <property type="match status" value="1"/>
</dbReference>
<evidence type="ECO:0000313" key="7">
    <source>
        <dbReference type="EMBL" id="SCB84745.1"/>
    </source>
</evidence>
<evidence type="ECO:0000256" key="5">
    <source>
        <dbReference type="ARBA" id="ARBA00034247"/>
    </source>
</evidence>
<dbReference type="CDD" id="cd00130">
    <property type="entry name" value="PAS"/>
    <property type="match status" value="1"/>
</dbReference>
<dbReference type="InterPro" id="IPR050469">
    <property type="entry name" value="Diguanylate_Cyclase"/>
</dbReference>
<keyword evidence="4" id="KW-0547">Nucleotide-binding</keyword>
<dbReference type="PANTHER" id="PTHR45138">
    <property type="entry name" value="REGULATORY COMPONENTS OF SENSORY TRANSDUCTION SYSTEM"/>
    <property type="match status" value="1"/>
</dbReference>
<keyword evidence="8" id="KW-1185">Reference proteome</keyword>
<dbReference type="RefSeq" id="WP_088237241.1">
    <property type="nucleotide sequence ID" value="NZ_FMAY01000002.1"/>
</dbReference>
<dbReference type="SUPFAM" id="SSF55785">
    <property type="entry name" value="PYP-like sensor domain (PAS domain)"/>
    <property type="match status" value="1"/>
</dbReference>
<dbReference type="Gene3D" id="3.30.450.20">
    <property type="entry name" value="PAS domain"/>
    <property type="match status" value="1"/>
</dbReference>
<comment type="pathway">
    <text evidence="2">Purine metabolism; 3',5'-cyclic di-GMP biosynthesis.</text>
</comment>
<dbReference type="GO" id="GO:0005886">
    <property type="term" value="C:plasma membrane"/>
    <property type="evidence" value="ECO:0007669"/>
    <property type="project" value="TreeGrafter"/>
</dbReference>
<dbReference type="EC" id="2.7.7.65" evidence="3"/>
<dbReference type="InterPro" id="IPR043128">
    <property type="entry name" value="Rev_trsase/Diguanyl_cyclase"/>
</dbReference>
<organism evidence="7 8">
    <name type="scientific">Kosakonia oryzendophytica</name>
    <dbReference type="NCBI Taxonomy" id="1005665"/>
    <lineage>
        <taxon>Bacteria</taxon>
        <taxon>Pseudomonadati</taxon>
        <taxon>Pseudomonadota</taxon>
        <taxon>Gammaproteobacteria</taxon>
        <taxon>Enterobacterales</taxon>
        <taxon>Enterobacteriaceae</taxon>
        <taxon>Kosakonia</taxon>
    </lineage>
</organism>
<reference evidence="8" key="1">
    <citation type="submission" date="2016-08" db="EMBL/GenBank/DDBJ databases">
        <authorList>
            <person name="Varghese N."/>
            <person name="Submissions Spin"/>
        </authorList>
    </citation>
    <scope>NUCLEOTIDE SEQUENCE [LARGE SCALE GENOMIC DNA]</scope>
    <source>
        <strain evidence="8">REICA_082</strain>
    </source>
</reference>
<dbReference type="GO" id="GO:0006355">
    <property type="term" value="P:regulation of DNA-templated transcription"/>
    <property type="evidence" value="ECO:0007669"/>
    <property type="project" value="InterPro"/>
</dbReference>
<dbReference type="EMBL" id="FMAY01000002">
    <property type="protein sequence ID" value="SCB84745.1"/>
    <property type="molecule type" value="Genomic_DNA"/>
</dbReference>
<sequence>MKTEISAAPLEDGTAALALLAKLMPWLTGKHSLEEILHAINAALGASLVWVLVEQEGVPQFTRVGEITCTLQDAVTLLEQSQLRRNLRAWRVICWRRHVGTLLFPENTLVGNKLKSGILCKLHVQESGLSGYFFVAFPQSTLSLSVMKNVVIILVEKLKSFLVEIISRDRAAKEIQHVIEQYKALFDRAPVLMNSFDKNNRCILWNGECERLFGWTLEQLNQQPDPLALFFPDPLVRQQVRASVNTSPAVDMHEWHPVRRDGQVLTVLWSNILLPDHSILSIGLDITARKKAEQQMERKATIDDLTGCYNRFAILQHLKALLVSCNPSDPRSHFSLLMLDLDHFKNINDRWGHLTGDAALIHFCDKIREHSDPSWLFGRLGGEEFLILMPYTSSKSALRFSQKMRATLTQTPLLSIGEKITLSFSAGLVFVTSDQVDTSVLLTLADNALYDAKRAGRSKTVIAGAFL</sequence>
<dbReference type="GO" id="GO:1902201">
    <property type="term" value="P:negative regulation of bacterial-type flagellum-dependent cell motility"/>
    <property type="evidence" value="ECO:0007669"/>
    <property type="project" value="TreeGrafter"/>
</dbReference>
<dbReference type="Pfam" id="PF00990">
    <property type="entry name" value="GGDEF"/>
    <property type="match status" value="1"/>
</dbReference>
<comment type="cofactor">
    <cofactor evidence="1">
        <name>Mg(2+)</name>
        <dbReference type="ChEBI" id="CHEBI:18420"/>
    </cofactor>
</comment>
<dbReference type="GO" id="GO:0052621">
    <property type="term" value="F:diguanylate cyclase activity"/>
    <property type="evidence" value="ECO:0007669"/>
    <property type="project" value="UniProtKB-EC"/>
</dbReference>
<dbReference type="InterPro" id="IPR013767">
    <property type="entry name" value="PAS_fold"/>
</dbReference>
<dbReference type="Gene3D" id="3.30.70.270">
    <property type="match status" value="1"/>
</dbReference>
<feature type="domain" description="GGDEF" evidence="6">
    <location>
        <begin position="332"/>
        <end position="465"/>
    </location>
</feature>
<evidence type="ECO:0000313" key="8">
    <source>
        <dbReference type="Proteomes" id="UP000198975"/>
    </source>
</evidence>
<dbReference type="InterPro" id="IPR000160">
    <property type="entry name" value="GGDEF_dom"/>
</dbReference>
<evidence type="ECO:0000256" key="4">
    <source>
        <dbReference type="ARBA" id="ARBA00023134"/>
    </source>
</evidence>
<dbReference type="InterPro" id="IPR035965">
    <property type="entry name" value="PAS-like_dom_sf"/>
</dbReference>
<dbReference type="InterPro" id="IPR000014">
    <property type="entry name" value="PAS"/>
</dbReference>
<dbReference type="OrthoDB" id="9813903at2"/>
<dbReference type="SMART" id="SM00267">
    <property type="entry name" value="GGDEF"/>
    <property type="match status" value="1"/>
</dbReference>
<dbReference type="SMART" id="SM00091">
    <property type="entry name" value="PAS"/>
    <property type="match status" value="1"/>
</dbReference>
<evidence type="ECO:0000256" key="2">
    <source>
        <dbReference type="ARBA" id="ARBA00004665"/>
    </source>
</evidence>
<name>A0A1C3ZQZ1_9ENTR</name>
<dbReference type="CDD" id="cd01949">
    <property type="entry name" value="GGDEF"/>
    <property type="match status" value="1"/>
</dbReference>
<dbReference type="Proteomes" id="UP000198975">
    <property type="component" value="Unassembled WGS sequence"/>
</dbReference>
<dbReference type="AlphaFoldDB" id="A0A1C3ZQZ1"/>
<dbReference type="NCBIfam" id="TIGR00254">
    <property type="entry name" value="GGDEF"/>
    <property type="match status" value="1"/>
</dbReference>
<dbReference type="GO" id="GO:0043709">
    <property type="term" value="P:cell adhesion involved in single-species biofilm formation"/>
    <property type="evidence" value="ECO:0007669"/>
    <property type="project" value="TreeGrafter"/>
</dbReference>
<evidence type="ECO:0000256" key="3">
    <source>
        <dbReference type="ARBA" id="ARBA00012528"/>
    </source>
</evidence>
<dbReference type="NCBIfam" id="TIGR00229">
    <property type="entry name" value="sensory_box"/>
    <property type="match status" value="1"/>
</dbReference>
<comment type="catalytic activity">
    <reaction evidence="5">
        <text>2 GTP = 3',3'-c-di-GMP + 2 diphosphate</text>
        <dbReference type="Rhea" id="RHEA:24898"/>
        <dbReference type="ChEBI" id="CHEBI:33019"/>
        <dbReference type="ChEBI" id="CHEBI:37565"/>
        <dbReference type="ChEBI" id="CHEBI:58805"/>
        <dbReference type="EC" id="2.7.7.65"/>
    </reaction>
</comment>
<evidence type="ECO:0000259" key="6">
    <source>
        <dbReference type="PROSITE" id="PS50887"/>
    </source>
</evidence>
<dbReference type="PANTHER" id="PTHR45138:SF9">
    <property type="entry name" value="DIGUANYLATE CYCLASE DGCM-RELATED"/>
    <property type="match status" value="1"/>
</dbReference>
<proteinExistence type="predicted"/>
<dbReference type="GO" id="GO:0005525">
    <property type="term" value="F:GTP binding"/>
    <property type="evidence" value="ECO:0007669"/>
    <property type="project" value="UniProtKB-KW"/>
</dbReference>
<protein>
    <recommendedName>
        <fullName evidence="3">diguanylate cyclase</fullName>
        <ecNumber evidence="3">2.7.7.65</ecNumber>
    </recommendedName>
</protein>
<dbReference type="Pfam" id="PF00989">
    <property type="entry name" value="PAS"/>
    <property type="match status" value="1"/>
</dbReference>
<keyword evidence="4" id="KW-0342">GTP-binding</keyword>
<dbReference type="InterPro" id="IPR029787">
    <property type="entry name" value="Nucleotide_cyclase"/>
</dbReference>
<accession>A0A1C3ZQZ1</accession>
<dbReference type="PROSITE" id="PS50887">
    <property type="entry name" value="GGDEF"/>
    <property type="match status" value="1"/>
</dbReference>
<gene>
    <name evidence="7" type="ORF">GA0061071_10285</name>
</gene>